<keyword evidence="2" id="KW-0862">Zinc</keyword>
<dbReference type="Pfam" id="PF00245">
    <property type="entry name" value="Alk_phosphatase"/>
    <property type="match status" value="1"/>
</dbReference>
<evidence type="ECO:0000256" key="2">
    <source>
        <dbReference type="PIRSR" id="PIRSR601952-2"/>
    </source>
</evidence>
<gene>
    <name evidence="4" type="ORF">g.12922</name>
</gene>
<dbReference type="PANTHER" id="PTHR11596:SF91">
    <property type="entry name" value="ALKALINE PHOSPHATASE-RELATED"/>
    <property type="match status" value="1"/>
</dbReference>
<feature type="binding site" evidence="2">
    <location>
        <position position="87"/>
    </location>
    <ligand>
        <name>Mg(2+)</name>
        <dbReference type="ChEBI" id="CHEBI:18420"/>
    </ligand>
</feature>
<reference evidence="4" key="1">
    <citation type="submission" date="2015-11" db="EMBL/GenBank/DDBJ databases">
        <title>De novo transcriptome assembly of four potential Pierce s Disease insect vectors from Arizona vineyards.</title>
        <authorList>
            <person name="Tassone E.E."/>
        </authorList>
    </citation>
    <scope>NUCLEOTIDE SEQUENCE</scope>
</reference>
<feature type="binding site" evidence="2">
    <location>
        <position position="87"/>
    </location>
    <ligand>
        <name>Zn(2+)</name>
        <dbReference type="ChEBI" id="CHEBI:29105"/>
        <label>2</label>
    </ligand>
</feature>
<dbReference type="PANTHER" id="PTHR11596">
    <property type="entry name" value="ALKALINE PHOSPHATASE"/>
    <property type="match status" value="1"/>
</dbReference>
<evidence type="ECO:0000313" key="4">
    <source>
        <dbReference type="EMBL" id="JAS90236.1"/>
    </source>
</evidence>
<dbReference type="InterPro" id="IPR017850">
    <property type="entry name" value="Alkaline_phosphatase_core_sf"/>
</dbReference>
<evidence type="ECO:0000256" key="3">
    <source>
        <dbReference type="SAM" id="SignalP"/>
    </source>
</evidence>
<keyword evidence="2" id="KW-0460">Magnesium</keyword>
<comment type="cofactor">
    <cofactor evidence="2">
        <name>Zn(2+)</name>
        <dbReference type="ChEBI" id="CHEBI:29105"/>
    </cofactor>
    <text evidence="2">Binds 2 Zn(2+) ions.</text>
</comment>
<dbReference type="Gene3D" id="3.40.720.10">
    <property type="entry name" value="Alkaline Phosphatase, subunit A"/>
    <property type="match status" value="1"/>
</dbReference>
<keyword evidence="3" id="KW-0732">Signal</keyword>
<dbReference type="EMBL" id="GECU01017470">
    <property type="protein sequence ID" value="JAS90236.1"/>
    <property type="molecule type" value="Transcribed_RNA"/>
</dbReference>
<feature type="chain" id="PRO_5008585292" description="alkaline phosphatase" evidence="3">
    <location>
        <begin position="18"/>
        <end position="147"/>
    </location>
</feature>
<dbReference type="GO" id="GO:0004035">
    <property type="term" value="F:alkaline phosphatase activity"/>
    <property type="evidence" value="ECO:0007669"/>
    <property type="project" value="UniProtKB-EC"/>
</dbReference>
<protein>
    <recommendedName>
        <fullName evidence="1">alkaline phosphatase</fullName>
        <ecNumber evidence="1">3.1.3.1</ecNumber>
    </recommendedName>
</protein>
<dbReference type="AlphaFoldDB" id="A0A1B6ITI3"/>
<keyword evidence="2" id="KW-0479">Metal-binding</keyword>
<proteinExistence type="predicted"/>
<accession>A0A1B6ITI3</accession>
<evidence type="ECO:0000256" key="1">
    <source>
        <dbReference type="ARBA" id="ARBA00012647"/>
    </source>
</evidence>
<dbReference type="InterPro" id="IPR001952">
    <property type="entry name" value="Alkaline_phosphatase"/>
</dbReference>
<name>A0A1B6ITI3_9HEMI</name>
<comment type="cofactor">
    <cofactor evidence="2">
        <name>Mg(2+)</name>
        <dbReference type="ChEBI" id="CHEBI:18420"/>
    </cofactor>
    <text evidence="2">Binds 1 Mg(2+) ion.</text>
</comment>
<sequence>MLKTFTVLSAVLAAVYSQKVRDPYHDVQPQQPFYLAPTDKFFIRGGINPQENTIKYWHDVSSDIVRQRLQTIQRTGVAKNVILFLGDGMSIPTITAARIYLGQLNNEAGENSKLSFEKFPYTGLSKVDMVPMLDRKEINYLNETKKA</sequence>
<feature type="signal peptide" evidence="3">
    <location>
        <begin position="1"/>
        <end position="17"/>
    </location>
</feature>
<dbReference type="EC" id="3.1.3.1" evidence="1"/>
<dbReference type="SUPFAM" id="SSF53649">
    <property type="entry name" value="Alkaline phosphatase-like"/>
    <property type="match status" value="1"/>
</dbReference>
<dbReference type="GO" id="GO:0046872">
    <property type="term" value="F:metal ion binding"/>
    <property type="evidence" value="ECO:0007669"/>
    <property type="project" value="UniProtKB-KW"/>
</dbReference>
<organism evidence="4">
    <name type="scientific">Homalodisca liturata</name>
    <dbReference type="NCBI Taxonomy" id="320908"/>
    <lineage>
        <taxon>Eukaryota</taxon>
        <taxon>Metazoa</taxon>
        <taxon>Ecdysozoa</taxon>
        <taxon>Arthropoda</taxon>
        <taxon>Hexapoda</taxon>
        <taxon>Insecta</taxon>
        <taxon>Pterygota</taxon>
        <taxon>Neoptera</taxon>
        <taxon>Paraneoptera</taxon>
        <taxon>Hemiptera</taxon>
        <taxon>Auchenorrhyncha</taxon>
        <taxon>Membracoidea</taxon>
        <taxon>Cicadellidae</taxon>
        <taxon>Cicadellinae</taxon>
        <taxon>Proconiini</taxon>
        <taxon>Homalodisca</taxon>
    </lineage>
</organism>